<accession>A0A290ZC34</accession>
<sequence>MRINARRVGVTGAHGPLLRPTSLAITPGEPLLVAGDPGDGHTAFALVVSGRMKPSTGEVDVPARELRARVALVDSPDVTAPEPALSLAAVVGEELAVNRRPSGRKAVHDWLAAQHADHWAAARFENVPAAVRCALLLELAAERPGVDTLVLDSPDRHHPDPAAWWALARERATPERSVVVLCTTASAALLGVPAARLGADNSPQTQSENEL</sequence>
<name>A0A290ZC34_9PSEU</name>
<organism evidence="1 2">
    <name type="scientific">Actinosynnema pretiosum</name>
    <dbReference type="NCBI Taxonomy" id="42197"/>
    <lineage>
        <taxon>Bacteria</taxon>
        <taxon>Bacillati</taxon>
        <taxon>Actinomycetota</taxon>
        <taxon>Actinomycetes</taxon>
        <taxon>Pseudonocardiales</taxon>
        <taxon>Pseudonocardiaceae</taxon>
        <taxon>Actinosynnema</taxon>
    </lineage>
</organism>
<evidence type="ECO:0000313" key="1">
    <source>
        <dbReference type="EMBL" id="ATE56568.1"/>
    </source>
</evidence>
<dbReference type="InterPro" id="IPR027417">
    <property type="entry name" value="P-loop_NTPase"/>
</dbReference>
<dbReference type="Gene3D" id="3.40.50.300">
    <property type="entry name" value="P-loop containing nucleotide triphosphate hydrolases"/>
    <property type="match status" value="1"/>
</dbReference>
<reference evidence="1" key="1">
    <citation type="submission" date="2017-09" db="EMBL/GenBank/DDBJ databases">
        <title>Complete Genome Sequence of ansamitocin-producing Bacterium Actinosynnema pretiosum X47.</title>
        <authorList>
            <person name="Cao G."/>
            <person name="Zong G."/>
            <person name="Zhong C."/>
            <person name="Fu J."/>
        </authorList>
    </citation>
    <scope>NUCLEOTIDE SEQUENCE [LARGE SCALE GENOMIC DNA]</scope>
    <source>
        <strain evidence="1">X47</strain>
    </source>
</reference>
<evidence type="ECO:0008006" key="3">
    <source>
        <dbReference type="Google" id="ProtNLM"/>
    </source>
</evidence>
<dbReference type="KEGG" id="apre:CNX65_27520"/>
<dbReference type="RefSeq" id="WP_096496344.1">
    <property type="nucleotide sequence ID" value="NZ_CP023445.1"/>
</dbReference>
<protein>
    <recommendedName>
        <fullName evidence="3">ABC transporter ATP-binding protein</fullName>
    </recommendedName>
</protein>
<dbReference type="SUPFAM" id="SSF52540">
    <property type="entry name" value="P-loop containing nucleoside triphosphate hydrolases"/>
    <property type="match status" value="1"/>
</dbReference>
<proteinExistence type="predicted"/>
<evidence type="ECO:0000313" key="2">
    <source>
        <dbReference type="Proteomes" id="UP000218505"/>
    </source>
</evidence>
<gene>
    <name evidence="1" type="ORF">CNX65_27520</name>
</gene>
<dbReference type="AlphaFoldDB" id="A0A290ZC34"/>
<dbReference type="Proteomes" id="UP000218505">
    <property type="component" value="Chromosome"/>
</dbReference>
<dbReference type="EMBL" id="CP023445">
    <property type="protein sequence ID" value="ATE56568.1"/>
    <property type="molecule type" value="Genomic_DNA"/>
</dbReference>
<keyword evidence="2" id="KW-1185">Reference proteome</keyword>